<dbReference type="EMBL" id="UYYG01001153">
    <property type="protein sequence ID" value="VDN55915.1"/>
    <property type="molecule type" value="Genomic_DNA"/>
</dbReference>
<keyword evidence="3" id="KW-1185">Reference proteome</keyword>
<reference evidence="4" key="1">
    <citation type="submission" date="2016-04" db="UniProtKB">
        <authorList>
            <consortium name="WormBaseParasite"/>
        </authorList>
    </citation>
    <scope>IDENTIFICATION</scope>
</reference>
<dbReference type="AlphaFoldDB" id="A0A158Q334"/>
<reference evidence="1 3" key="2">
    <citation type="submission" date="2018-11" db="EMBL/GenBank/DDBJ databases">
        <authorList>
            <consortium name="Pathogen Informatics"/>
        </authorList>
    </citation>
    <scope>NUCLEOTIDE SEQUENCE [LARGE SCALE GENOMIC DNA]</scope>
</reference>
<sequence length="242" mass="27761">MIDKGTQSEVDSRRLRDVCCETDFEIFHIGMQRNSDSISYSMNFDKANSELLNLLTPPITPDRMHLIDRIQLKPFRSKPLQRDERLKIFANSRVGNKLPTAIPGAEHYALKFMKYDIRYAYQLIGKYLIINGNRLSFINFLKNEFCMDTLDAYNVHDAITMRIWKTQLTEIKTIYGLNDQNVECLIANGYTSMSMVIGVYLVLLKDSKLMLKFLRKMAALKGPLSSFELDAIADISVLVAAL</sequence>
<dbReference type="WBParaSite" id="DME_0000152801-mRNA-1">
    <property type="protein sequence ID" value="DME_0000152801-mRNA-1"/>
    <property type="gene ID" value="DME_0000152801"/>
</dbReference>
<dbReference type="Gene3D" id="1.10.150.40">
    <property type="entry name" value="Barrier-to-autointegration factor, BAF"/>
    <property type="match status" value="1"/>
</dbReference>
<proteinExistence type="predicted"/>
<accession>A0A158Q334</accession>
<evidence type="ECO:0000313" key="4">
    <source>
        <dbReference type="WBParaSite" id="DME_0000152801-mRNA-1"/>
    </source>
</evidence>
<dbReference type="InterPro" id="IPR036617">
    <property type="entry name" value="BAF_sf"/>
</dbReference>
<evidence type="ECO:0000313" key="1">
    <source>
        <dbReference type="EMBL" id="VDN55915.1"/>
    </source>
</evidence>
<evidence type="ECO:0000313" key="3">
    <source>
        <dbReference type="Proteomes" id="UP000274756"/>
    </source>
</evidence>
<dbReference type="Proteomes" id="UP000274756">
    <property type="component" value="Unassembled WGS sequence"/>
</dbReference>
<dbReference type="Proteomes" id="UP000038040">
    <property type="component" value="Unplaced"/>
</dbReference>
<protein>
    <submittedName>
        <fullName evidence="4">SEC63 domain-containing protein</fullName>
    </submittedName>
</protein>
<name>A0A158Q334_DRAME</name>
<dbReference type="GO" id="GO:0003677">
    <property type="term" value="F:DNA binding"/>
    <property type="evidence" value="ECO:0007669"/>
    <property type="project" value="InterPro"/>
</dbReference>
<dbReference type="SUPFAM" id="SSF47798">
    <property type="entry name" value="Barrier-to-autointegration factor, BAF"/>
    <property type="match status" value="1"/>
</dbReference>
<evidence type="ECO:0000313" key="2">
    <source>
        <dbReference type="Proteomes" id="UP000038040"/>
    </source>
</evidence>
<gene>
    <name evidence="1" type="ORF">DME_LOCUS5888</name>
</gene>
<organism evidence="2 4">
    <name type="scientific">Dracunculus medinensis</name>
    <name type="common">Guinea worm</name>
    <dbReference type="NCBI Taxonomy" id="318479"/>
    <lineage>
        <taxon>Eukaryota</taxon>
        <taxon>Metazoa</taxon>
        <taxon>Ecdysozoa</taxon>
        <taxon>Nematoda</taxon>
        <taxon>Chromadorea</taxon>
        <taxon>Rhabditida</taxon>
        <taxon>Spirurina</taxon>
        <taxon>Dracunculoidea</taxon>
        <taxon>Dracunculidae</taxon>
        <taxon>Dracunculus</taxon>
    </lineage>
</organism>